<evidence type="ECO:0008006" key="3">
    <source>
        <dbReference type="Google" id="ProtNLM"/>
    </source>
</evidence>
<gene>
    <name evidence="1" type="ORF">HDF16_006189</name>
</gene>
<protein>
    <recommendedName>
        <fullName evidence="3">Replication initiator protein A</fullName>
    </recommendedName>
</protein>
<keyword evidence="2" id="KW-1185">Reference proteome</keyword>
<organism evidence="1 2">
    <name type="scientific">Granulicella aggregans</name>
    <dbReference type="NCBI Taxonomy" id="474949"/>
    <lineage>
        <taxon>Bacteria</taxon>
        <taxon>Pseudomonadati</taxon>
        <taxon>Acidobacteriota</taxon>
        <taxon>Terriglobia</taxon>
        <taxon>Terriglobales</taxon>
        <taxon>Acidobacteriaceae</taxon>
        <taxon>Granulicella</taxon>
    </lineage>
</organism>
<sequence>MAKRSTSQEPTLVTMPDAVDLIRFEKNLLQIGFFGAHERRGKQDTSSRTIEQWVNRDGKKILVSATFRSSDQLGLPSTSDRDKYMGFMKLAMDQKLRNGVIANPIRFSGYSLLNILGQCDSGENYEALNSWGMRMADTTITSEQVIYSTVKKQYMNRTVHVFRSFTRLGTSNLDNSNKTDMFEVELEDWLLENLNASFVVPEDFTMYRKLVRPTAKGIFVYLYLWFFASQGKEVEKDYTELCALLNVRSYEHVSKIKETMGLSLTDLVNIGYLKTWDVKPMSSKLGYKLVLTPGRAMKEVLVMTQRKQLAFATSHTEITLSQSREEARAALIEQGVSSAKATELARKLEPLKLMDRIEYVTSQVSADRKGTIKNPAGYLITFVETEQQIPPTFVTLRQRQADERRRAALEAERASESSRELAAMLLREQYRKWTHAEADAVIALRFPGDRLHERLKALSSQLREEKAISTTLDRMRQEHRREYLINALRADILKELTLPTLDEWVAANPQGDLF</sequence>
<dbReference type="EMBL" id="JACHIP010000044">
    <property type="protein sequence ID" value="MBB5061453.1"/>
    <property type="molecule type" value="Genomic_DNA"/>
</dbReference>
<proteinExistence type="predicted"/>
<name>A0A7W7ZKL7_9BACT</name>
<accession>A0A7W7ZKL7</accession>
<dbReference type="AlphaFoldDB" id="A0A7W7ZKL7"/>
<dbReference type="InterPro" id="IPR018777">
    <property type="entry name" value="Replication_initiator_prot_A"/>
</dbReference>
<dbReference type="Pfam" id="PF10134">
    <property type="entry name" value="RPA"/>
    <property type="match status" value="1"/>
</dbReference>
<evidence type="ECO:0000313" key="1">
    <source>
        <dbReference type="EMBL" id="MBB5061453.1"/>
    </source>
</evidence>
<dbReference type="RefSeq" id="WP_184224351.1">
    <property type="nucleotide sequence ID" value="NZ_JACHIP010000044.1"/>
</dbReference>
<reference evidence="1 2" key="1">
    <citation type="submission" date="2020-08" db="EMBL/GenBank/DDBJ databases">
        <title>Genomic Encyclopedia of Type Strains, Phase IV (KMG-V): Genome sequencing to study the core and pangenomes of soil and plant-associated prokaryotes.</title>
        <authorList>
            <person name="Whitman W."/>
        </authorList>
    </citation>
    <scope>NUCLEOTIDE SEQUENCE [LARGE SCALE GENOMIC DNA]</scope>
    <source>
        <strain evidence="1 2">M8UP14</strain>
    </source>
</reference>
<dbReference type="Proteomes" id="UP000540989">
    <property type="component" value="Unassembled WGS sequence"/>
</dbReference>
<evidence type="ECO:0000313" key="2">
    <source>
        <dbReference type="Proteomes" id="UP000540989"/>
    </source>
</evidence>
<comment type="caution">
    <text evidence="1">The sequence shown here is derived from an EMBL/GenBank/DDBJ whole genome shotgun (WGS) entry which is preliminary data.</text>
</comment>